<evidence type="ECO:0000313" key="3">
    <source>
        <dbReference type="Proteomes" id="UP000033633"/>
    </source>
</evidence>
<dbReference type="Proteomes" id="UP000033633">
    <property type="component" value="Unassembled WGS sequence"/>
</dbReference>
<evidence type="ECO:0000313" key="2">
    <source>
        <dbReference type="EMBL" id="KKD00296.1"/>
    </source>
</evidence>
<name>A0A0F5VDQ2_9GAMM</name>
<dbReference type="STRING" id="265726.KY46_08615"/>
<sequence length="301" mass="32113">MDSYYWGIDLGGTKVECAVMARSDNRCILRERIPSQAEQGYTHLLQRIKLLVDRCAEQLDCYPKAIGFGTPGVLDQATGVMKNCNSTALNGQPLDADLAELLNVEVRLANDANCLVLAETHLGVVKQINPDAEVVFGIIMGTGVGAGIVVNGKIIHGLHGIAGEWGHNVIEPQGRACYCGKYGCLETVISGPGLEQAYHARTGNHSSLSDIMQLAQQGDLDARSVEERLIHYFGLAVAQVVNILDPDVIIVGGGVGNIDKLYDAGRQAIMPHLFNSVLKTPVVKPILGDSAGVFGAAMLVK</sequence>
<dbReference type="CDD" id="cd24066">
    <property type="entry name" value="ASKHA_NBD_ROK_EcFRK-like"/>
    <property type="match status" value="1"/>
</dbReference>
<dbReference type="GO" id="GO:0004396">
    <property type="term" value="F:hexokinase activity"/>
    <property type="evidence" value="ECO:0007669"/>
    <property type="project" value="TreeGrafter"/>
</dbReference>
<dbReference type="OrthoDB" id="9810372at2"/>
<organism evidence="2 3">
    <name type="scientific">Photobacterium halotolerans</name>
    <dbReference type="NCBI Taxonomy" id="265726"/>
    <lineage>
        <taxon>Bacteria</taxon>
        <taxon>Pseudomonadati</taxon>
        <taxon>Pseudomonadota</taxon>
        <taxon>Gammaproteobacteria</taxon>
        <taxon>Vibrionales</taxon>
        <taxon>Vibrionaceae</taxon>
        <taxon>Photobacterium</taxon>
    </lineage>
</organism>
<dbReference type="SUPFAM" id="SSF53067">
    <property type="entry name" value="Actin-like ATPase domain"/>
    <property type="match status" value="1"/>
</dbReference>
<dbReference type="InterPro" id="IPR049874">
    <property type="entry name" value="ROK_cs"/>
</dbReference>
<dbReference type="PANTHER" id="PTHR18964">
    <property type="entry name" value="ROK (REPRESSOR, ORF, KINASE) FAMILY"/>
    <property type="match status" value="1"/>
</dbReference>
<comment type="caution">
    <text evidence="2">The sequence shown here is derived from an EMBL/GenBank/DDBJ whole genome shotgun (WGS) entry which is preliminary data.</text>
</comment>
<dbReference type="AlphaFoldDB" id="A0A0F5VDQ2"/>
<proteinExistence type="predicted"/>
<reference evidence="2 3" key="1">
    <citation type="submission" date="2014-12" db="EMBL/GenBank/DDBJ databases">
        <title>Mercury Reductase activity and rhizosphere competence traits in the genome of root associated Photobacterium halotolerans MELD1.</title>
        <authorList>
            <person name="Mathew D.C."/>
            <person name="Huang C.-C."/>
        </authorList>
    </citation>
    <scope>NUCLEOTIDE SEQUENCE [LARGE SCALE GENOMIC DNA]</scope>
    <source>
        <strain evidence="2 3">MELD1</strain>
    </source>
</reference>
<protein>
    <submittedName>
        <fullName evidence="2">ROK family transcriptional regulator</fullName>
    </submittedName>
</protein>
<dbReference type="PATRIC" id="fig|265726.11.peg.3858"/>
<dbReference type="Pfam" id="PF00480">
    <property type="entry name" value="ROK"/>
    <property type="match status" value="1"/>
</dbReference>
<evidence type="ECO:0000256" key="1">
    <source>
        <dbReference type="ARBA" id="ARBA00023277"/>
    </source>
</evidence>
<dbReference type="Gene3D" id="3.30.420.40">
    <property type="match status" value="2"/>
</dbReference>
<dbReference type="EMBL" id="JWYV01000005">
    <property type="protein sequence ID" value="KKD00296.1"/>
    <property type="molecule type" value="Genomic_DNA"/>
</dbReference>
<gene>
    <name evidence="2" type="ORF">KY46_08615</name>
</gene>
<dbReference type="InterPro" id="IPR000600">
    <property type="entry name" value="ROK"/>
</dbReference>
<dbReference type="InterPro" id="IPR043129">
    <property type="entry name" value="ATPase_NBD"/>
</dbReference>
<accession>A0A0F5VDQ2</accession>
<dbReference type="PANTHER" id="PTHR18964:SF174">
    <property type="entry name" value="D-ALLOSE KINASE-RELATED"/>
    <property type="match status" value="1"/>
</dbReference>
<keyword evidence="3" id="KW-1185">Reference proteome</keyword>
<keyword evidence="1" id="KW-0119">Carbohydrate metabolism</keyword>
<dbReference type="PROSITE" id="PS01125">
    <property type="entry name" value="ROK"/>
    <property type="match status" value="1"/>
</dbReference>
<dbReference type="RefSeq" id="WP_046220231.1">
    <property type="nucleotide sequence ID" value="NZ_JWYV01000005.1"/>
</dbReference>